<dbReference type="InterPro" id="IPR000362">
    <property type="entry name" value="Fumarate_lyase_fam"/>
</dbReference>
<dbReference type="Pfam" id="PF00206">
    <property type="entry name" value="Lyase_1"/>
    <property type="match status" value="2"/>
</dbReference>
<dbReference type="SMART" id="SM00998">
    <property type="entry name" value="ADSL_C"/>
    <property type="match status" value="1"/>
</dbReference>
<feature type="domain" description="Adenylosuccinate lyase C-terminal" evidence="3">
    <location>
        <begin position="409"/>
        <end position="488"/>
    </location>
</feature>
<dbReference type="InterPro" id="IPR019468">
    <property type="entry name" value="AdenyloSucc_lyase_C"/>
</dbReference>
<dbReference type="STRING" id="380248.SAMN05216251_11273"/>
<keyword evidence="1" id="KW-0456">Lyase</keyword>
<keyword evidence="4" id="KW-0413">Isomerase</keyword>
<keyword evidence="5" id="KW-1185">Reference proteome</keyword>
<dbReference type="PANTHER" id="PTHR43172">
    <property type="entry name" value="ADENYLOSUCCINATE LYASE"/>
    <property type="match status" value="1"/>
</dbReference>
<evidence type="ECO:0000313" key="5">
    <source>
        <dbReference type="Proteomes" id="UP000199323"/>
    </source>
</evidence>
<dbReference type="SUPFAM" id="SSF48557">
    <property type="entry name" value="L-aspartase-like"/>
    <property type="match status" value="1"/>
</dbReference>
<dbReference type="Proteomes" id="UP000199323">
    <property type="component" value="Unassembled WGS sequence"/>
</dbReference>
<evidence type="ECO:0000256" key="2">
    <source>
        <dbReference type="ARBA" id="ARBA00034772"/>
    </source>
</evidence>
<accession>A0A1I2HZ78</accession>
<dbReference type="Gene3D" id="1.10.275.10">
    <property type="entry name" value="Fumarase/aspartase (N-terminal domain)"/>
    <property type="match status" value="1"/>
</dbReference>
<name>A0A1I2HZ78_9ACTN</name>
<dbReference type="OrthoDB" id="9768878at2"/>
<dbReference type="GO" id="GO:0016853">
    <property type="term" value="F:isomerase activity"/>
    <property type="evidence" value="ECO:0007669"/>
    <property type="project" value="UniProtKB-KW"/>
</dbReference>
<comment type="similarity">
    <text evidence="2">Belongs to the class-II fumarase/aspartase family.</text>
</comment>
<dbReference type="InterPro" id="IPR022761">
    <property type="entry name" value="Fumarate_lyase_N"/>
</dbReference>
<dbReference type="AlphaFoldDB" id="A0A1I2HZ78"/>
<dbReference type="GO" id="GO:0016829">
    <property type="term" value="F:lyase activity"/>
    <property type="evidence" value="ECO:0007669"/>
    <property type="project" value="UniProtKB-KW"/>
</dbReference>
<evidence type="ECO:0000259" key="3">
    <source>
        <dbReference type="SMART" id="SM00998"/>
    </source>
</evidence>
<reference evidence="4 5" key="1">
    <citation type="submission" date="2016-10" db="EMBL/GenBank/DDBJ databases">
        <authorList>
            <person name="de Groot N.N."/>
        </authorList>
    </citation>
    <scope>NUCLEOTIDE SEQUENCE [LARGE SCALE GENOMIC DNA]</scope>
    <source>
        <strain evidence="4 5">CGMCC 4.3510</strain>
    </source>
</reference>
<dbReference type="InterPro" id="IPR024083">
    <property type="entry name" value="Fumarase/histidase_N"/>
</dbReference>
<dbReference type="InterPro" id="IPR008948">
    <property type="entry name" value="L-Aspartase-like"/>
</dbReference>
<dbReference type="Pfam" id="PF10397">
    <property type="entry name" value="ADSL_C"/>
    <property type="match status" value="1"/>
</dbReference>
<dbReference type="Gene3D" id="1.10.40.30">
    <property type="entry name" value="Fumarase/aspartase (C-terminal domain)"/>
    <property type="match status" value="1"/>
</dbReference>
<organism evidence="4 5">
    <name type="scientific">Actinacidiphila alni</name>
    <dbReference type="NCBI Taxonomy" id="380248"/>
    <lineage>
        <taxon>Bacteria</taxon>
        <taxon>Bacillati</taxon>
        <taxon>Actinomycetota</taxon>
        <taxon>Actinomycetes</taxon>
        <taxon>Kitasatosporales</taxon>
        <taxon>Streptomycetaceae</taxon>
        <taxon>Actinacidiphila</taxon>
    </lineage>
</organism>
<dbReference type="PANTHER" id="PTHR43172:SF2">
    <property type="entry name" value="ADENYLOSUCCINATE LYASE C-TERMINAL DOMAIN-CONTAINING PROTEIN"/>
    <property type="match status" value="1"/>
</dbReference>
<evidence type="ECO:0000313" key="4">
    <source>
        <dbReference type="EMBL" id="SFF35354.1"/>
    </source>
</evidence>
<dbReference type="RefSeq" id="WP_093715128.1">
    <property type="nucleotide sequence ID" value="NZ_FONG01000012.1"/>
</dbReference>
<dbReference type="PRINTS" id="PR00149">
    <property type="entry name" value="FUMRATELYASE"/>
</dbReference>
<protein>
    <submittedName>
        <fullName evidence="4">3-carboxy-cis,cis-muconate cycloisomerase</fullName>
    </submittedName>
</protein>
<dbReference type="EMBL" id="FONG01000012">
    <property type="protein sequence ID" value="SFF35354.1"/>
    <property type="molecule type" value="Genomic_DNA"/>
</dbReference>
<evidence type="ECO:0000256" key="1">
    <source>
        <dbReference type="ARBA" id="ARBA00023239"/>
    </source>
</evidence>
<sequence>MSEPADDGSRGGAADVLVDAGLLSPVRAGTPVEAAVSDTAWLQAMLDAESALARTQARLGTLPKSAATAIAAAAYTDRMDLRALALAARETANPVVGLVAALTRVVAEHDPAAAEYVHRGSTSQDVFDTGMMLVSARALRLIRADLARVDRALAALAAAHRDTPMAGRTLALHAVPTTFGLKAAGWRQGVRDADARLAALLDGGLPVSLGGAAGTLAGYLEYARIDGYGGSGGSGGSPDHGGGQAWDPGEYLDELVTTFAEETGLARPVLPWHALRAPVADLAAALALTAGALGKIAVDVQSLARTEVAEVAEPGVAGRGASSAMPHKRNPVLSTLIRSAALQVPVLSAGLTQCLLAEDERSAGVWHAEWSLLREILRLVGGASHTAVELAEGLEVRAERMRGNLDMTGSQLVSERIVAVLTPHLGKPAARALLTAATGDATATGRPLADVLAGLPELADRFTPAELAALCDPTAYPGAAGALVDRALADRDLGAE</sequence>
<gene>
    <name evidence="4" type="ORF">SAMN05216251_11273</name>
</gene>
<proteinExistence type="inferred from homology"/>
<dbReference type="Gene3D" id="1.20.200.10">
    <property type="entry name" value="Fumarase/aspartase (Central domain)"/>
    <property type="match status" value="1"/>
</dbReference>